<dbReference type="Proteomes" id="UP000219621">
    <property type="component" value="Unassembled WGS sequence"/>
</dbReference>
<evidence type="ECO:0000256" key="1">
    <source>
        <dbReference type="ARBA" id="ARBA00022603"/>
    </source>
</evidence>
<dbReference type="GO" id="GO:0003676">
    <property type="term" value="F:nucleic acid binding"/>
    <property type="evidence" value="ECO:0007669"/>
    <property type="project" value="InterPro"/>
</dbReference>
<dbReference type="NCBIfam" id="TIGR03534">
    <property type="entry name" value="RF_mod_PrmC"/>
    <property type="match status" value="1"/>
</dbReference>
<accession>A0A286G6S7</accession>
<dbReference type="InterPro" id="IPR050320">
    <property type="entry name" value="N5-glutamine_MTase"/>
</dbReference>
<evidence type="ECO:0000313" key="7">
    <source>
        <dbReference type="EMBL" id="SOD91257.1"/>
    </source>
</evidence>
<dbReference type="InterPro" id="IPR004556">
    <property type="entry name" value="HemK-like"/>
</dbReference>
<dbReference type="InterPro" id="IPR019874">
    <property type="entry name" value="RF_methyltr_PrmC"/>
</dbReference>
<dbReference type="PROSITE" id="PS00092">
    <property type="entry name" value="N6_MTASE"/>
    <property type="match status" value="1"/>
</dbReference>
<dbReference type="NCBIfam" id="TIGR00536">
    <property type="entry name" value="hemK_fam"/>
    <property type="match status" value="1"/>
</dbReference>
<feature type="domain" description="Methyltransferase" evidence="5">
    <location>
        <begin position="121"/>
        <end position="246"/>
    </location>
</feature>
<dbReference type="Gene3D" id="1.10.8.10">
    <property type="entry name" value="DNA helicase RuvA subunit, C-terminal domain"/>
    <property type="match status" value="1"/>
</dbReference>
<sequence>MSGDAGTVGSVLLAATRRLTAAGVEGARRDARLLLAEVLARPASDLLGLSDLALTEAQGAAFEAMVARRVAREPVSRILGRRGFWSLEFLVGPDTLDPRPDTETVVEAALDALPDRDRPWRLLDVGTGTGCILLSLLHERSAASGLGIDIAPGALEVARANAQRLGLAERAEFRLGDWLAGIDEEFDAIVSNPPYIPRAEVETLAPEVLHYDPLAALSGGDDGLAPYRVIATGAVRLLRSGGSLIVEVGAGQADDVADLFRRAGLHVEGIRRDLAGIARCVTATNG</sequence>
<dbReference type="RefSeq" id="WP_097277731.1">
    <property type="nucleotide sequence ID" value="NZ_OCNJ01000001.1"/>
</dbReference>
<dbReference type="OrthoDB" id="9800643at2"/>
<dbReference type="EMBL" id="OCNJ01000001">
    <property type="protein sequence ID" value="SOD91257.1"/>
    <property type="molecule type" value="Genomic_DNA"/>
</dbReference>
<comment type="function">
    <text evidence="4">Methylates the class 1 translation termination release factors RF1/PrfA and RF2/PrfB on the glutamine residue of the universally conserved GGQ motif.</text>
</comment>
<dbReference type="AlphaFoldDB" id="A0A286G6S7"/>
<evidence type="ECO:0000256" key="3">
    <source>
        <dbReference type="ARBA" id="ARBA00022691"/>
    </source>
</evidence>
<proteinExistence type="inferred from homology"/>
<feature type="binding site" evidence="4">
    <location>
        <position position="178"/>
    </location>
    <ligand>
        <name>S-adenosyl-L-methionine</name>
        <dbReference type="ChEBI" id="CHEBI:59789"/>
    </ligand>
</feature>
<dbReference type="InterPro" id="IPR029063">
    <property type="entry name" value="SAM-dependent_MTases_sf"/>
</dbReference>
<dbReference type="HAMAP" id="MF_02126">
    <property type="entry name" value="RF_methyltr_PrmC"/>
    <property type="match status" value="1"/>
</dbReference>
<feature type="binding site" evidence="4">
    <location>
        <begin position="192"/>
        <end position="195"/>
    </location>
    <ligand>
        <name>substrate</name>
    </ligand>
</feature>
<dbReference type="InterPro" id="IPR025714">
    <property type="entry name" value="Methyltranfer_dom"/>
</dbReference>
<reference evidence="7 8" key="1">
    <citation type="submission" date="2017-09" db="EMBL/GenBank/DDBJ databases">
        <authorList>
            <person name="Ehlers B."/>
            <person name="Leendertz F.H."/>
        </authorList>
    </citation>
    <scope>NUCLEOTIDE SEQUENCE [LARGE SCALE GENOMIC DNA]</scope>
    <source>
        <strain evidence="7 8">USBA 140</strain>
    </source>
</reference>
<dbReference type="Pfam" id="PF13847">
    <property type="entry name" value="Methyltransf_31"/>
    <property type="match status" value="1"/>
</dbReference>
<evidence type="ECO:0000313" key="8">
    <source>
        <dbReference type="Proteomes" id="UP000219621"/>
    </source>
</evidence>
<dbReference type="CDD" id="cd02440">
    <property type="entry name" value="AdoMet_MTases"/>
    <property type="match status" value="1"/>
</dbReference>
<evidence type="ECO:0000256" key="4">
    <source>
        <dbReference type="HAMAP-Rule" id="MF_02126"/>
    </source>
</evidence>
<dbReference type="PANTHER" id="PTHR18895:SF74">
    <property type="entry name" value="MTRF1L RELEASE FACTOR GLUTAMINE METHYLTRANSFERASE"/>
    <property type="match status" value="1"/>
</dbReference>
<evidence type="ECO:0000256" key="2">
    <source>
        <dbReference type="ARBA" id="ARBA00022679"/>
    </source>
</evidence>
<keyword evidence="1 4" id="KW-0489">Methyltransferase</keyword>
<gene>
    <name evidence="4" type="primary">prmC</name>
    <name evidence="7" type="ORF">SAMN05421508_101881</name>
</gene>
<feature type="binding site" evidence="4">
    <location>
        <begin position="126"/>
        <end position="130"/>
    </location>
    <ligand>
        <name>S-adenosyl-L-methionine</name>
        <dbReference type="ChEBI" id="CHEBI:59789"/>
    </ligand>
</feature>
<dbReference type="Gene3D" id="3.40.50.150">
    <property type="entry name" value="Vaccinia Virus protein VP39"/>
    <property type="match status" value="1"/>
</dbReference>
<feature type="domain" description="Release factor glutamine methyltransferase N-terminal" evidence="6">
    <location>
        <begin position="12"/>
        <end position="80"/>
    </location>
</feature>
<keyword evidence="8" id="KW-1185">Reference proteome</keyword>
<evidence type="ECO:0000259" key="5">
    <source>
        <dbReference type="Pfam" id="PF13847"/>
    </source>
</evidence>
<protein>
    <recommendedName>
        <fullName evidence="4">Release factor glutamine methyltransferase</fullName>
        <shortName evidence="4">RF MTase</shortName>
        <ecNumber evidence="4">2.1.1.297</ecNumber>
    </recommendedName>
    <alternativeName>
        <fullName evidence="4">N5-glutamine methyltransferase PrmC</fullName>
    </alternativeName>
    <alternativeName>
        <fullName evidence="4">Protein-(glutamine-N5) MTase PrmC</fullName>
    </alternativeName>
    <alternativeName>
        <fullName evidence="4">Protein-glutamine N-methyltransferase PrmC</fullName>
    </alternativeName>
</protein>
<dbReference type="GO" id="GO:0102559">
    <property type="term" value="F:peptide chain release factor N(5)-glutamine methyltransferase activity"/>
    <property type="evidence" value="ECO:0007669"/>
    <property type="project" value="UniProtKB-EC"/>
</dbReference>
<keyword evidence="2 4" id="KW-0808">Transferase</keyword>
<dbReference type="InterPro" id="IPR002052">
    <property type="entry name" value="DNA_methylase_N6_adenine_CS"/>
</dbReference>
<feature type="binding site" evidence="4">
    <location>
        <position position="149"/>
    </location>
    <ligand>
        <name>S-adenosyl-L-methionine</name>
        <dbReference type="ChEBI" id="CHEBI:59789"/>
    </ligand>
</feature>
<evidence type="ECO:0000259" key="6">
    <source>
        <dbReference type="Pfam" id="PF17827"/>
    </source>
</evidence>
<dbReference type="EC" id="2.1.1.297" evidence="4"/>
<comment type="catalytic activity">
    <reaction evidence="4">
        <text>L-glutaminyl-[peptide chain release factor] + S-adenosyl-L-methionine = N(5)-methyl-L-glutaminyl-[peptide chain release factor] + S-adenosyl-L-homocysteine + H(+)</text>
        <dbReference type="Rhea" id="RHEA:42896"/>
        <dbReference type="Rhea" id="RHEA-COMP:10271"/>
        <dbReference type="Rhea" id="RHEA-COMP:10272"/>
        <dbReference type="ChEBI" id="CHEBI:15378"/>
        <dbReference type="ChEBI" id="CHEBI:30011"/>
        <dbReference type="ChEBI" id="CHEBI:57856"/>
        <dbReference type="ChEBI" id="CHEBI:59789"/>
        <dbReference type="ChEBI" id="CHEBI:61891"/>
        <dbReference type="EC" id="2.1.1.297"/>
    </reaction>
</comment>
<dbReference type="Pfam" id="PF17827">
    <property type="entry name" value="PrmC_N"/>
    <property type="match status" value="1"/>
</dbReference>
<name>A0A286G6S7_9PROT</name>
<keyword evidence="3 4" id="KW-0949">S-adenosyl-L-methionine</keyword>
<dbReference type="GO" id="GO:0032259">
    <property type="term" value="P:methylation"/>
    <property type="evidence" value="ECO:0007669"/>
    <property type="project" value="UniProtKB-KW"/>
</dbReference>
<dbReference type="PANTHER" id="PTHR18895">
    <property type="entry name" value="HEMK METHYLTRANSFERASE"/>
    <property type="match status" value="1"/>
</dbReference>
<dbReference type="InterPro" id="IPR040758">
    <property type="entry name" value="PrmC_N"/>
</dbReference>
<feature type="binding site" evidence="4">
    <location>
        <position position="192"/>
    </location>
    <ligand>
        <name>S-adenosyl-L-methionine</name>
        <dbReference type="ChEBI" id="CHEBI:59789"/>
    </ligand>
</feature>
<organism evidence="7 8">
    <name type="scientific">Caenispirillum bisanense</name>
    <dbReference type="NCBI Taxonomy" id="414052"/>
    <lineage>
        <taxon>Bacteria</taxon>
        <taxon>Pseudomonadati</taxon>
        <taxon>Pseudomonadota</taxon>
        <taxon>Alphaproteobacteria</taxon>
        <taxon>Rhodospirillales</taxon>
        <taxon>Novispirillaceae</taxon>
        <taxon>Caenispirillum</taxon>
    </lineage>
</organism>
<dbReference type="SUPFAM" id="SSF53335">
    <property type="entry name" value="S-adenosyl-L-methionine-dependent methyltransferases"/>
    <property type="match status" value="1"/>
</dbReference>
<comment type="similarity">
    <text evidence="4">Belongs to the protein N5-glutamine methyltransferase family. PrmC subfamily.</text>
</comment>